<dbReference type="AlphaFoldDB" id="A0A015JVN6"/>
<dbReference type="OMA" id="IHERGEN"/>
<protein>
    <recommendedName>
        <fullName evidence="5">FAD-binding domain-containing protein</fullName>
    </recommendedName>
</protein>
<keyword evidence="7" id="KW-1185">Reference proteome</keyword>
<sequence>MQEGKIPTVLIIGAGPGGLTLYHALIKNKDKKEFNVKIFEREASPTDRWQGYFISINVRGAKSLMNCVPPSIASKLSKAIPNPIPDAESNGITLTDDTGKRLVRPPFKQVKDVHELAKVPKEISAIISYRDILREVLLEDVPVQWNKKCVGFEETENGVWAIFEDGSREFGDILVGADGINSPVRKQKIPELKVFDYGVNILNANVAVPKSLMDKSIRIHGNSLIQLSLGIKGDWTFSLFRLIPVEQDPDHKNDSVEPHYKVTLSFAYPSKLDIEESDKIKVDDKDPASVINYTKHLIQTLRPKSELTDIQLKLWDYVPKTAPNDPEKYPFKTYNPTQRRKLQDLDPLSVNTWKSSRVTLLGDAAHAINPIFGLGTNNAIKDADLLSQALLNYTPENYISYIQEYENEMRERNSADVLRARAFVLRQTRPIGFFGIIIRNTIMRIINFFMNLKSYK</sequence>
<dbReference type="Pfam" id="PF01494">
    <property type="entry name" value="FAD_binding_3"/>
    <property type="match status" value="1"/>
</dbReference>
<dbReference type="Proteomes" id="UP000022910">
    <property type="component" value="Unassembled WGS sequence"/>
</dbReference>
<dbReference type="InterPro" id="IPR002938">
    <property type="entry name" value="FAD-bd"/>
</dbReference>
<keyword evidence="2" id="KW-0274">FAD</keyword>
<dbReference type="GO" id="GO:0071949">
    <property type="term" value="F:FAD binding"/>
    <property type="evidence" value="ECO:0007669"/>
    <property type="project" value="InterPro"/>
</dbReference>
<dbReference type="Gene3D" id="3.50.50.60">
    <property type="entry name" value="FAD/NAD(P)-binding domain"/>
    <property type="match status" value="1"/>
</dbReference>
<name>A0A015JVN6_RHIIW</name>
<accession>A0A015JVN6</accession>
<keyword evidence="1" id="KW-0285">Flavoprotein</keyword>
<gene>
    <name evidence="6" type="ORF">RirG_078800</name>
</gene>
<evidence type="ECO:0000259" key="5">
    <source>
        <dbReference type="Pfam" id="PF01494"/>
    </source>
</evidence>
<reference evidence="6 7" key="1">
    <citation type="submission" date="2014-02" db="EMBL/GenBank/DDBJ databases">
        <title>Single nucleus genome sequencing reveals high similarity among nuclei of an endomycorrhizal fungus.</title>
        <authorList>
            <person name="Lin K."/>
            <person name="Geurts R."/>
            <person name="Zhang Z."/>
            <person name="Limpens E."/>
            <person name="Saunders D.G."/>
            <person name="Mu D."/>
            <person name="Pang E."/>
            <person name="Cao H."/>
            <person name="Cha H."/>
            <person name="Lin T."/>
            <person name="Zhou Q."/>
            <person name="Shang Y."/>
            <person name="Li Y."/>
            <person name="Ivanov S."/>
            <person name="Sharma T."/>
            <person name="Velzen R.V."/>
            <person name="Ruijter N.D."/>
            <person name="Aanen D.K."/>
            <person name="Win J."/>
            <person name="Kamoun S."/>
            <person name="Bisseling T."/>
            <person name="Huang S."/>
        </authorList>
    </citation>
    <scope>NUCLEOTIDE SEQUENCE [LARGE SCALE GENOMIC DNA]</scope>
    <source>
        <strain evidence="7">DAOM197198w</strain>
    </source>
</reference>
<proteinExistence type="predicted"/>
<dbReference type="PANTHER" id="PTHR47178:SF6">
    <property type="entry name" value="FAD-BINDING DOMAIN-CONTAINING PROTEIN"/>
    <property type="match status" value="1"/>
</dbReference>
<keyword evidence="4" id="KW-0503">Monooxygenase</keyword>
<evidence type="ECO:0000256" key="3">
    <source>
        <dbReference type="ARBA" id="ARBA00023002"/>
    </source>
</evidence>
<dbReference type="HOGENOM" id="CLU_054248_1_0_1"/>
<evidence type="ECO:0000256" key="4">
    <source>
        <dbReference type="ARBA" id="ARBA00023033"/>
    </source>
</evidence>
<evidence type="ECO:0000313" key="7">
    <source>
        <dbReference type="Proteomes" id="UP000022910"/>
    </source>
</evidence>
<feature type="domain" description="FAD-binding" evidence="5">
    <location>
        <begin position="349"/>
        <end position="412"/>
    </location>
</feature>
<dbReference type="PANTHER" id="PTHR47178">
    <property type="entry name" value="MONOOXYGENASE, FAD-BINDING"/>
    <property type="match status" value="1"/>
</dbReference>
<evidence type="ECO:0000256" key="1">
    <source>
        <dbReference type="ARBA" id="ARBA00022630"/>
    </source>
</evidence>
<dbReference type="SMR" id="A0A015JVN6"/>
<evidence type="ECO:0000313" key="6">
    <source>
        <dbReference type="EMBL" id="EXX71410.1"/>
    </source>
</evidence>
<dbReference type="GO" id="GO:0004497">
    <property type="term" value="F:monooxygenase activity"/>
    <property type="evidence" value="ECO:0007669"/>
    <property type="project" value="UniProtKB-KW"/>
</dbReference>
<dbReference type="SUPFAM" id="SSF51905">
    <property type="entry name" value="FAD/NAD(P)-binding domain"/>
    <property type="match status" value="1"/>
</dbReference>
<organism evidence="6 7">
    <name type="scientific">Rhizophagus irregularis (strain DAOM 197198w)</name>
    <name type="common">Glomus intraradices</name>
    <dbReference type="NCBI Taxonomy" id="1432141"/>
    <lineage>
        <taxon>Eukaryota</taxon>
        <taxon>Fungi</taxon>
        <taxon>Fungi incertae sedis</taxon>
        <taxon>Mucoromycota</taxon>
        <taxon>Glomeromycotina</taxon>
        <taxon>Glomeromycetes</taxon>
        <taxon>Glomerales</taxon>
        <taxon>Glomeraceae</taxon>
        <taxon>Rhizophagus</taxon>
    </lineage>
</organism>
<comment type="caution">
    <text evidence="6">The sequence shown here is derived from an EMBL/GenBank/DDBJ whole genome shotgun (WGS) entry which is preliminary data.</text>
</comment>
<dbReference type="STRING" id="1432141.A0A015JVN6"/>
<dbReference type="OrthoDB" id="655030at2759"/>
<evidence type="ECO:0000256" key="2">
    <source>
        <dbReference type="ARBA" id="ARBA00022827"/>
    </source>
</evidence>
<dbReference type="EMBL" id="JEMT01016130">
    <property type="protein sequence ID" value="EXX71410.1"/>
    <property type="molecule type" value="Genomic_DNA"/>
</dbReference>
<keyword evidence="3" id="KW-0560">Oxidoreductase</keyword>
<dbReference type="PRINTS" id="PR00420">
    <property type="entry name" value="RNGMNOXGNASE"/>
</dbReference>
<dbReference type="InterPro" id="IPR036188">
    <property type="entry name" value="FAD/NAD-bd_sf"/>
</dbReference>